<evidence type="ECO:0000256" key="1">
    <source>
        <dbReference type="SAM" id="SignalP"/>
    </source>
</evidence>
<sequence>MKNLQNVFCSMMLIVACTLMSTKVKAQSTSGIYLSADDFVNHKLSYTTEAETHHIRFNGLFDWSTIKIDENGKPVHLRKNEIFGYRLNGTDYRFFKNTAYKIIADKGIYLYAAYQLEPGTRGMKRVEDFYFSQKPDTTIRPLTMTNLETCFQNDTQFLYALEGFFRSDKQLADYDNKLHEYKLEYIYGQTVK</sequence>
<gene>
    <name evidence="2" type="ORF">FPZ42_00850</name>
</gene>
<feature type="signal peptide" evidence="1">
    <location>
        <begin position="1"/>
        <end position="26"/>
    </location>
</feature>
<dbReference type="Proteomes" id="UP000318010">
    <property type="component" value="Unassembled WGS sequence"/>
</dbReference>
<feature type="chain" id="PRO_5021804225" evidence="1">
    <location>
        <begin position="27"/>
        <end position="192"/>
    </location>
</feature>
<dbReference type="RefSeq" id="WP_146268611.1">
    <property type="nucleotide sequence ID" value="NZ_VOEI01000001.1"/>
</dbReference>
<evidence type="ECO:0000313" key="3">
    <source>
        <dbReference type="Proteomes" id="UP000318010"/>
    </source>
</evidence>
<keyword evidence="3" id="KW-1185">Reference proteome</keyword>
<protein>
    <submittedName>
        <fullName evidence="2">Uncharacterized protein</fullName>
    </submittedName>
</protein>
<organism evidence="2 3">
    <name type="scientific">Mucilaginibacter achroorhodeus</name>
    <dbReference type="NCBI Taxonomy" id="2599294"/>
    <lineage>
        <taxon>Bacteria</taxon>
        <taxon>Pseudomonadati</taxon>
        <taxon>Bacteroidota</taxon>
        <taxon>Sphingobacteriia</taxon>
        <taxon>Sphingobacteriales</taxon>
        <taxon>Sphingobacteriaceae</taxon>
        <taxon>Mucilaginibacter</taxon>
    </lineage>
</organism>
<name>A0A563U8Y2_9SPHI</name>
<keyword evidence="1" id="KW-0732">Signal</keyword>
<proteinExistence type="predicted"/>
<comment type="caution">
    <text evidence="2">The sequence shown here is derived from an EMBL/GenBank/DDBJ whole genome shotgun (WGS) entry which is preliminary data.</text>
</comment>
<accession>A0A563U8Y2</accession>
<dbReference type="AlphaFoldDB" id="A0A563U8Y2"/>
<evidence type="ECO:0000313" key="2">
    <source>
        <dbReference type="EMBL" id="TWR27794.1"/>
    </source>
</evidence>
<dbReference type="EMBL" id="VOEI01000001">
    <property type="protein sequence ID" value="TWR27794.1"/>
    <property type="molecule type" value="Genomic_DNA"/>
</dbReference>
<dbReference type="PROSITE" id="PS51257">
    <property type="entry name" value="PROKAR_LIPOPROTEIN"/>
    <property type="match status" value="1"/>
</dbReference>
<dbReference type="OrthoDB" id="946740at2"/>
<reference evidence="2 3" key="1">
    <citation type="submission" date="2019-07" db="EMBL/GenBank/DDBJ databases">
        <authorList>
            <person name="Kim J."/>
        </authorList>
    </citation>
    <scope>NUCLEOTIDE SEQUENCE [LARGE SCALE GENOMIC DNA]</scope>
    <source>
        <strain evidence="2 3">MJ1a</strain>
    </source>
</reference>